<dbReference type="SUPFAM" id="SSF49503">
    <property type="entry name" value="Cupredoxins"/>
    <property type="match status" value="1"/>
</dbReference>
<dbReference type="PANTHER" id="PTHR11709">
    <property type="entry name" value="MULTI-COPPER OXIDASE"/>
    <property type="match status" value="1"/>
</dbReference>
<dbReference type="PANTHER" id="PTHR11709:SF68">
    <property type="entry name" value="LACCASE-13"/>
    <property type="match status" value="1"/>
</dbReference>
<evidence type="ECO:0000313" key="3">
    <source>
        <dbReference type="EMBL" id="KAL2333031.1"/>
    </source>
</evidence>
<organism evidence="3 4">
    <name type="scientific">Flemingia macrophylla</name>
    <dbReference type="NCBI Taxonomy" id="520843"/>
    <lineage>
        <taxon>Eukaryota</taxon>
        <taxon>Viridiplantae</taxon>
        <taxon>Streptophyta</taxon>
        <taxon>Embryophyta</taxon>
        <taxon>Tracheophyta</taxon>
        <taxon>Spermatophyta</taxon>
        <taxon>Magnoliopsida</taxon>
        <taxon>eudicotyledons</taxon>
        <taxon>Gunneridae</taxon>
        <taxon>Pentapetalae</taxon>
        <taxon>rosids</taxon>
        <taxon>fabids</taxon>
        <taxon>Fabales</taxon>
        <taxon>Fabaceae</taxon>
        <taxon>Papilionoideae</taxon>
        <taxon>50 kb inversion clade</taxon>
        <taxon>NPAAA clade</taxon>
        <taxon>indigoferoid/millettioid clade</taxon>
        <taxon>Phaseoleae</taxon>
        <taxon>Flemingia</taxon>
    </lineage>
</organism>
<evidence type="ECO:0000313" key="4">
    <source>
        <dbReference type="Proteomes" id="UP001603857"/>
    </source>
</evidence>
<proteinExistence type="inferred from homology"/>
<accession>A0ABD1MB82</accession>
<comment type="similarity">
    <text evidence="1">Belongs to the multicopper oxidase family.</text>
</comment>
<gene>
    <name evidence="3" type="ORF">Fmac_014244</name>
</gene>
<feature type="domain" description="Plastocyanin-like" evidence="2">
    <location>
        <begin position="65"/>
        <end position="104"/>
    </location>
</feature>
<dbReference type="Proteomes" id="UP001603857">
    <property type="component" value="Unassembled WGS sequence"/>
</dbReference>
<dbReference type="Pfam" id="PF07731">
    <property type="entry name" value="Cu-oxidase_2"/>
    <property type="match status" value="1"/>
</dbReference>
<dbReference type="InterPro" id="IPR008972">
    <property type="entry name" value="Cupredoxin"/>
</dbReference>
<name>A0ABD1MB82_9FABA</name>
<keyword evidence="4" id="KW-1185">Reference proteome</keyword>
<dbReference type="EMBL" id="JBGMDY010000005">
    <property type="protein sequence ID" value="KAL2333031.1"/>
    <property type="molecule type" value="Genomic_DNA"/>
</dbReference>
<comment type="caution">
    <text evidence="3">The sequence shown here is derived from an EMBL/GenBank/DDBJ whole genome shotgun (WGS) entry which is preliminary data.</text>
</comment>
<dbReference type="Gene3D" id="2.60.40.420">
    <property type="entry name" value="Cupredoxins - blue copper proteins"/>
    <property type="match status" value="1"/>
</dbReference>
<sequence>MYLFVLPTTTSLMEAYYEGIPGVFTTVFPPVPLLHFDYTGKLSARELGTPSWENYALWKYGSRVQITTTEEHRMHVHGFHFFVVGSGFGNFNPATDPLKFNLVDHL</sequence>
<dbReference type="AlphaFoldDB" id="A0ABD1MB82"/>
<dbReference type="InterPro" id="IPR011706">
    <property type="entry name" value="Cu-oxidase_C"/>
</dbReference>
<protein>
    <recommendedName>
        <fullName evidence="2">Plastocyanin-like domain-containing protein</fullName>
    </recommendedName>
</protein>
<evidence type="ECO:0000259" key="2">
    <source>
        <dbReference type="Pfam" id="PF07731"/>
    </source>
</evidence>
<evidence type="ECO:0000256" key="1">
    <source>
        <dbReference type="ARBA" id="ARBA00010609"/>
    </source>
</evidence>
<reference evidence="3 4" key="1">
    <citation type="submission" date="2024-08" db="EMBL/GenBank/DDBJ databases">
        <title>Insights into the chromosomal genome structure of Flemingia macrophylla.</title>
        <authorList>
            <person name="Ding Y."/>
            <person name="Zhao Y."/>
            <person name="Bi W."/>
            <person name="Wu M."/>
            <person name="Zhao G."/>
            <person name="Gong Y."/>
            <person name="Li W."/>
            <person name="Zhang P."/>
        </authorList>
    </citation>
    <scope>NUCLEOTIDE SEQUENCE [LARGE SCALE GENOMIC DNA]</scope>
    <source>
        <strain evidence="3">DYQJB</strain>
        <tissue evidence="3">Leaf</tissue>
    </source>
</reference>
<dbReference type="InterPro" id="IPR045087">
    <property type="entry name" value="Cu-oxidase_fam"/>
</dbReference>